<evidence type="ECO:0000313" key="1">
    <source>
        <dbReference type="EMBL" id="KAK2968356.1"/>
    </source>
</evidence>
<sequence>MPNGNLEKWLHSHSCVLDITQRLDIMIDLACALDYLVVIPSVVLGSENPSTTDSQRPKYGLGGSVSTSCDVYSYEIMLMETFTGKKPTDEMFAG</sequence>
<accession>A0AA88U4I0</accession>
<proteinExistence type="predicted"/>
<evidence type="ECO:0000313" key="2">
    <source>
        <dbReference type="Proteomes" id="UP001187471"/>
    </source>
</evidence>
<dbReference type="SUPFAM" id="SSF56112">
    <property type="entry name" value="Protein kinase-like (PK-like)"/>
    <property type="match status" value="1"/>
</dbReference>
<protein>
    <submittedName>
        <fullName evidence="1">Uncharacterized protein</fullName>
    </submittedName>
</protein>
<organism evidence="1 2">
    <name type="scientific">Escallonia rubra</name>
    <dbReference type="NCBI Taxonomy" id="112253"/>
    <lineage>
        <taxon>Eukaryota</taxon>
        <taxon>Viridiplantae</taxon>
        <taxon>Streptophyta</taxon>
        <taxon>Embryophyta</taxon>
        <taxon>Tracheophyta</taxon>
        <taxon>Spermatophyta</taxon>
        <taxon>Magnoliopsida</taxon>
        <taxon>eudicotyledons</taxon>
        <taxon>Gunneridae</taxon>
        <taxon>Pentapetalae</taxon>
        <taxon>asterids</taxon>
        <taxon>campanulids</taxon>
        <taxon>Escalloniales</taxon>
        <taxon>Escalloniaceae</taxon>
        <taxon>Escallonia</taxon>
    </lineage>
</organism>
<name>A0AA88U4I0_9ASTE</name>
<dbReference type="InterPro" id="IPR052451">
    <property type="entry name" value="Ser/Thr_kinase-like"/>
</dbReference>
<dbReference type="EMBL" id="JAVXUO010002921">
    <property type="protein sequence ID" value="KAK2968356.1"/>
    <property type="molecule type" value="Genomic_DNA"/>
</dbReference>
<dbReference type="Gene3D" id="1.10.510.10">
    <property type="entry name" value="Transferase(Phosphotransferase) domain 1"/>
    <property type="match status" value="2"/>
</dbReference>
<dbReference type="Proteomes" id="UP001187471">
    <property type="component" value="Unassembled WGS sequence"/>
</dbReference>
<gene>
    <name evidence="1" type="ORF">RJ640_029410</name>
</gene>
<keyword evidence="2" id="KW-1185">Reference proteome</keyword>
<reference evidence="1" key="1">
    <citation type="submission" date="2022-12" db="EMBL/GenBank/DDBJ databases">
        <title>Draft genome assemblies for two species of Escallonia (Escalloniales).</title>
        <authorList>
            <person name="Chanderbali A."/>
            <person name="Dervinis C."/>
            <person name="Anghel I."/>
            <person name="Soltis D."/>
            <person name="Soltis P."/>
            <person name="Zapata F."/>
        </authorList>
    </citation>
    <scope>NUCLEOTIDE SEQUENCE</scope>
    <source>
        <strain evidence="1">UCBG92.1500</strain>
        <tissue evidence="1">Leaf</tissue>
    </source>
</reference>
<dbReference type="PANTHER" id="PTHR48008">
    <property type="entry name" value="LEUCINE-RICH REPEAT RECEPTOR-LIKE PROTEIN KINASE IMK3-RELATED"/>
    <property type="match status" value="1"/>
</dbReference>
<dbReference type="InterPro" id="IPR011009">
    <property type="entry name" value="Kinase-like_dom_sf"/>
</dbReference>
<dbReference type="AlphaFoldDB" id="A0AA88U4I0"/>
<comment type="caution">
    <text evidence="1">The sequence shown here is derived from an EMBL/GenBank/DDBJ whole genome shotgun (WGS) entry which is preliminary data.</text>
</comment>
<dbReference type="PANTHER" id="PTHR48008:SF14">
    <property type="entry name" value="PROTEIN KINASE DOMAIN-CONTAINING PROTEIN"/>
    <property type="match status" value="1"/>
</dbReference>